<keyword evidence="2" id="KW-1185">Reference proteome</keyword>
<dbReference type="SUPFAM" id="SSF56801">
    <property type="entry name" value="Acetyl-CoA synthetase-like"/>
    <property type="match status" value="1"/>
</dbReference>
<dbReference type="EMBL" id="JAYXNZ010000001">
    <property type="protein sequence ID" value="MEC7050790.1"/>
    <property type="molecule type" value="Genomic_DNA"/>
</dbReference>
<gene>
    <name evidence="1" type="ORF">RFN57_00400</name>
</gene>
<name>A0ABU6LNV7_9ACTN</name>
<proteinExistence type="predicted"/>
<accession>A0ABU6LNV7</accession>
<reference evidence="1 2" key="1">
    <citation type="submission" date="2024-01" db="EMBL/GenBank/DDBJ databases">
        <title>Genome analysis.</title>
        <authorList>
            <person name="Zhang K."/>
        </authorList>
    </citation>
    <scope>NUCLEOTIDE SEQUENCE [LARGE SCALE GENOMIC DNA]</scope>
    <source>
        <strain evidence="1 2">CGMCC 4.1753</strain>
    </source>
</reference>
<protein>
    <recommendedName>
        <fullName evidence="3">AMP-binding enzyme C-terminal domain-containing protein</fullName>
    </recommendedName>
</protein>
<sequence length="53" mass="6026">MARERLSAYKIPRIVRFVDAWPKGPTGKILKRSIDRTALTRDPAPADVAARRH</sequence>
<dbReference type="RefSeq" id="WP_191848016.1">
    <property type="nucleotide sequence ID" value="NZ_BMUO01000008.1"/>
</dbReference>
<evidence type="ECO:0000313" key="1">
    <source>
        <dbReference type="EMBL" id="MEC7050790.1"/>
    </source>
</evidence>
<evidence type="ECO:0000313" key="2">
    <source>
        <dbReference type="Proteomes" id="UP001353952"/>
    </source>
</evidence>
<evidence type="ECO:0008006" key="3">
    <source>
        <dbReference type="Google" id="ProtNLM"/>
    </source>
</evidence>
<dbReference type="Proteomes" id="UP001353952">
    <property type="component" value="Unassembled WGS sequence"/>
</dbReference>
<dbReference type="Gene3D" id="3.30.300.30">
    <property type="match status" value="1"/>
</dbReference>
<comment type="caution">
    <text evidence="1">The sequence shown here is derived from an EMBL/GenBank/DDBJ whole genome shotgun (WGS) entry which is preliminary data.</text>
</comment>
<organism evidence="1 2">
    <name type="scientific">Streptomyces violaceochromogenes</name>
    <dbReference type="NCBI Taxonomy" id="67377"/>
    <lineage>
        <taxon>Bacteria</taxon>
        <taxon>Bacillati</taxon>
        <taxon>Actinomycetota</taxon>
        <taxon>Actinomycetes</taxon>
        <taxon>Kitasatosporales</taxon>
        <taxon>Streptomycetaceae</taxon>
        <taxon>Streptomyces</taxon>
    </lineage>
</organism>
<dbReference type="InterPro" id="IPR045851">
    <property type="entry name" value="AMP-bd_C_sf"/>
</dbReference>